<evidence type="ECO:0000256" key="1">
    <source>
        <dbReference type="ARBA" id="ARBA00022450"/>
    </source>
</evidence>
<evidence type="ECO:0000259" key="4">
    <source>
        <dbReference type="PROSITE" id="PS50075"/>
    </source>
</evidence>
<dbReference type="EMBL" id="JACXYU010000002">
    <property type="protein sequence ID" value="MBD3931129.1"/>
    <property type="molecule type" value="Genomic_DNA"/>
</dbReference>
<dbReference type="NCBIfam" id="TIGR01746">
    <property type="entry name" value="Thioester-redct"/>
    <property type="match status" value="1"/>
</dbReference>
<dbReference type="Pfam" id="PF00550">
    <property type="entry name" value="PP-binding"/>
    <property type="match status" value="1"/>
</dbReference>
<dbReference type="InterPro" id="IPR010071">
    <property type="entry name" value="AA_adenyl_dom"/>
</dbReference>
<dbReference type="PROSITE" id="PS00455">
    <property type="entry name" value="AMP_BINDING"/>
    <property type="match status" value="1"/>
</dbReference>
<evidence type="ECO:0000256" key="2">
    <source>
        <dbReference type="ARBA" id="ARBA00022553"/>
    </source>
</evidence>
<comment type="caution">
    <text evidence="5">The sequence shown here is derived from an EMBL/GenBank/DDBJ whole genome shotgun (WGS) entry which is preliminary data.</text>
</comment>
<accession>A0A927EYT3</accession>
<evidence type="ECO:0000313" key="5">
    <source>
        <dbReference type="EMBL" id="MBD3931129.1"/>
    </source>
</evidence>
<name>A0A927EYT3_9ACTN</name>
<dbReference type="CDD" id="cd05235">
    <property type="entry name" value="SDR_e1"/>
    <property type="match status" value="1"/>
</dbReference>
<dbReference type="NCBIfam" id="TIGR01733">
    <property type="entry name" value="AA-adenyl-dom"/>
    <property type="match status" value="1"/>
</dbReference>
<dbReference type="Pfam" id="PF00501">
    <property type="entry name" value="AMP-binding"/>
    <property type="match status" value="1"/>
</dbReference>
<dbReference type="Gene3D" id="3.40.50.720">
    <property type="entry name" value="NAD(P)-binding Rossmann-like Domain"/>
    <property type="match status" value="1"/>
</dbReference>
<dbReference type="InterPro" id="IPR036736">
    <property type="entry name" value="ACP-like_sf"/>
</dbReference>
<sequence>MCPLDSPARPVPEHVRRWNATAADYPRDALLPGLFTERAERDPDALALVWSGGRWTYHTLRERVRRTAAHLRHRGVGDGDTVAMLLERSPDAVVAALGILEAGGVYLPLDPAHPEARLSAILTDSGAGHVVAAPGADLPEATTAVLVTAEEAAGHPLPPRGTRWTDGRRATDAAYVVYTSGSTGAPKGVVCTHRGLVRFAAADHPAIPGPGERLLATTNPAFDVSCYEVFCTLLNGACLVLPEPDAPLDTESLKATLREEGITVAWLSAGLFHQHAQAAPGMFAGLRCLMAGGDTLSPSAVRAVLRRGGPRFLVNGYGPSENAVISTSHVIEALSPHAEHVPIGTPLPNTTAYVVRRDGRPAAVGEEGELWLGGDGVALGYLNAPEMTAERFVPDRFGEDPEGRLYRTGDMARRRADGVLEFLGRRDRQVQLRGFRVELDEIESVLSAHADVREAVVDVLGAGGGEQLGAAVACAPGTDAEALVRRLHAHARDRLPAYMVPTRIVATAELPLTTSGKADRDRLLALVARRRTTASGGPPPRGEDEEAVARIWHDRLDVGTVARNDDLFALGGTSLLATQVAAATRRHFGIPARRSTELIRSLLDGATLATFTARARELAAPGARPTDHGERPDFRAEARLDPALTFTAPEASGRTPGRVLLTGGTGFLGVHLIDRLVRAGAERVYCLTRARDAEEGARRIAARMRRYGLDASTCEDRVVPVPGELTEPRFGLDEAAWDALARACDLIVHSGTSVNFAYPYHALAPANVGGTRTVLELAGTHRLKAVHHLSTIGVIAGFGAAGVRHVGEDTPLDHPERFSLGYMETKWVAERLVAQAAERGLPVAIHRPYEITGTTDRGVWNTDTMMCALFRTIAESGLAPDIPLPLDFVPVDYTADVVTRVITHEKPDGRVYHITNPQAALLDLLVERLRVMGYQIEKVPYDTWVDAVAGWTARDPEHPMAPYIPMFTEPAHDSAMSVKEMYFAGTFPEFDRHNTARAMAGGGPPCPPVDAGMIDLNLRHLRDVGYLPPPRGRRPAPREKGRT</sequence>
<organism evidence="5 6">
    <name type="scientific">Streptomyces chumphonensis</name>
    <dbReference type="NCBI Taxonomy" id="1214925"/>
    <lineage>
        <taxon>Bacteria</taxon>
        <taxon>Bacillati</taxon>
        <taxon>Actinomycetota</taxon>
        <taxon>Actinomycetes</taxon>
        <taxon>Kitasatosporales</taxon>
        <taxon>Streptomycetaceae</taxon>
        <taxon>Streptomyces</taxon>
    </lineage>
</organism>
<dbReference type="InterPro" id="IPR013120">
    <property type="entry name" value="FAR_NAD-bd"/>
</dbReference>
<dbReference type="Gene3D" id="1.10.1200.10">
    <property type="entry name" value="ACP-like"/>
    <property type="match status" value="1"/>
</dbReference>
<dbReference type="SUPFAM" id="SSF47336">
    <property type="entry name" value="ACP-like"/>
    <property type="match status" value="1"/>
</dbReference>
<keyword evidence="6" id="KW-1185">Reference proteome</keyword>
<dbReference type="RefSeq" id="WP_191208439.1">
    <property type="nucleotide sequence ID" value="NZ_BAABKL010000032.1"/>
</dbReference>
<feature type="region of interest" description="Disordered" evidence="3">
    <location>
        <begin position="1024"/>
        <end position="1043"/>
    </location>
</feature>
<dbReference type="InterPro" id="IPR025110">
    <property type="entry name" value="AMP-bd_C"/>
</dbReference>
<dbReference type="InterPro" id="IPR020845">
    <property type="entry name" value="AMP-binding_CS"/>
</dbReference>
<dbReference type="Pfam" id="PF13193">
    <property type="entry name" value="AMP-binding_C"/>
    <property type="match status" value="1"/>
</dbReference>
<dbReference type="InterPro" id="IPR000873">
    <property type="entry name" value="AMP-dep_synth/lig_dom"/>
</dbReference>
<dbReference type="Gene3D" id="3.30.300.30">
    <property type="match status" value="1"/>
</dbReference>
<dbReference type="InterPro" id="IPR036291">
    <property type="entry name" value="NAD(P)-bd_dom_sf"/>
</dbReference>
<feature type="domain" description="Carrier" evidence="4">
    <location>
        <begin position="539"/>
        <end position="619"/>
    </location>
</feature>
<dbReference type="SUPFAM" id="SSF56801">
    <property type="entry name" value="Acetyl-CoA synthetase-like"/>
    <property type="match status" value="1"/>
</dbReference>
<dbReference type="AlphaFoldDB" id="A0A927EYT3"/>
<proteinExistence type="predicted"/>
<evidence type="ECO:0000313" key="6">
    <source>
        <dbReference type="Proteomes" id="UP000632289"/>
    </source>
</evidence>
<dbReference type="InterPro" id="IPR045851">
    <property type="entry name" value="AMP-bd_C_sf"/>
</dbReference>
<dbReference type="PROSITE" id="PS50075">
    <property type="entry name" value="CARRIER"/>
    <property type="match status" value="1"/>
</dbReference>
<keyword evidence="1" id="KW-0596">Phosphopantetheine</keyword>
<dbReference type="PANTHER" id="PTHR44845:SF6">
    <property type="entry name" value="BETA-ALANINE-ACTIVATING ENZYME"/>
    <property type="match status" value="1"/>
</dbReference>
<reference evidence="5" key="1">
    <citation type="submission" date="2020-09" db="EMBL/GenBank/DDBJ databases">
        <title>Secondary metabolite and genome analysis of marine Streptomyces chumphonensis KK1-2T.</title>
        <authorList>
            <person name="Phongsopitanun W."/>
            <person name="Kanchanasin P."/>
            <person name="Pittayakhajonwut P."/>
            <person name="Suwanborirux K."/>
            <person name="Tanasupawat S."/>
        </authorList>
    </citation>
    <scope>NUCLEOTIDE SEQUENCE</scope>
    <source>
        <strain evidence="5">KK1-2</strain>
    </source>
</reference>
<protein>
    <submittedName>
        <fullName evidence="5">Amino acid adenylation domain-containing protein</fullName>
    </submittedName>
</protein>
<dbReference type="Gene3D" id="3.40.50.980">
    <property type="match status" value="2"/>
</dbReference>
<dbReference type="InterPro" id="IPR010080">
    <property type="entry name" value="Thioester_reductase-like_dom"/>
</dbReference>
<dbReference type="CDD" id="cd12117">
    <property type="entry name" value="A_NRPS_Srf_like"/>
    <property type="match status" value="1"/>
</dbReference>
<dbReference type="SUPFAM" id="SSF51735">
    <property type="entry name" value="NAD(P)-binding Rossmann-fold domains"/>
    <property type="match status" value="1"/>
</dbReference>
<dbReference type="InterPro" id="IPR009081">
    <property type="entry name" value="PP-bd_ACP"/>
</dbReference>
<dbReference type="Proteomes" id="UP000632289">
    <property type="component" value="Unassembled WGS sequence"/>
</dbReference>
<keyword evidence="2" id="KW-0597">Phosphoprotein</keyword>
<dbReference type="Gene3D" id="2.30.38.10">
    <property type="entry name" value="Luciferase, Domain 3"/>
    <property type="match status" value="1"/>
</dbReference>
<gene>
    <name evidence="5" type="ORF">IF129_06085</name>
</gene>
<dbReference type="Pfam" id="PF07993">
    <property type="entry name" value="NAD_binding_4"/>
    <property type="match status" value="1"/>
</dbReference>
<evidence type="ECO:0000256" key="3">
    <source>
        <dbReference type="SAM" id="MobiDB-lite"/>
    </source>
</evidence>
<dbReference type="PANTHER" id="PTHR44845">
    <property type="entry name" value="CARRIER DOMAIN-CONTAINING PROTEIN"/>
    <property type="match status" value="1"/>
</dbReference>